<protein>
    <submittedName>
        <fullName evidence="2">Membrane protein of uknown function UCP014873</fullName>
    </submittedName>
</protein>
<dbReference type="Proteomes" id="UP000001784">
    <property type="component" value="Chromosome"/>
</dbReference>
<dbReference type="eggNOG" id="COG4803">
    <property type="taxonomic scope" value="Bacteria"/>
</dbReference>
<dbReference type="InParanoid" id="A0LKW5"/>
<dbReference type="OrthoDB" id="275223at2"/>
<dbReference type="InterPro" id="IPR009200">
    <property type="entry name" value="DUF1269_membrane"/>
</dbReference>
<keyword evidence="3" id="KW-1185">Reference proteome</keyword>
<gene>
    <name evidence="2" type="ordered locus">Sfum_2386</name>
</gene>
<dbReference type="STRING" id="335543.Sfum_2386"/>
<name>A0LKW5_SYNFM</name>
<organism evidence="2 3">
    <name type="scientific">Syntrophobacter fumaroxidans (strain DSM 10017 / MPOB)</name>
    <dbReference type="NCBI Taxonomy" id="335543"/>
    <lineage>
        <taxon>Bacteria</taxon>
        <taxon>Pseudomonadati</taxon>
        <taxon>Thermodesulfobacteriota</taxon>
        <taxon>Syntrophobacteria</taxon>
        <taxon>Syntrophobacterales</taxon>
        <taxon>Syntrophobacteraceae</taxon>
        <taxon>Syntrophobacter</taxon>
    </lineage>
</organism>
<dbReference type="KEGG" id="sfu:Sfum_2386"/>
<dbReference type="RefSeq" id="WP_011699235.1">
    <property type="nucleotide sequence ID" value="NC_008554.1"/>
</dbReference>
<keyword evidence="1" id="KW-0472">Membrane</keyword>
<dbReference type="HOGENOM" id="CLU_097445_1_0_7"/>
<evidence type="ECO:0000313" key="2">
    <source>
        <dbReference type="EMBL" id="ABK18067.1"/>
    </source>
</evidence>
<feature type="transmembrane region" description="Helical" evidence="1">
    <location>
        <begin position="81"/>
        <end position="102"/>
    </location>
</feature>
<evidence type="ECO:0000313" key="3">
    <source>
        <dbReference type="Proteomes" id="UP000001784"/>
    </source>
</evidence>
<dbReference type="Pfam" id="PF06897">
    <property type="entry name" value="DUF1269"/>
    <property type="match status" value="1"/>
</dbReference>
<accession>A0LKW5</accession>
<feature type="transmembrane region" description="Helical" evidence="1">
    <location>
        <begin position="55"/>
        <end position="75"/>
    </location>
</feature>
<sequence>MSVLVVSVFDDRYKGEEVRLSLLKKGSERVVDLEDAVVLVRTLSGKVKLHHVTHLTLGGAVTGGFLGSLLGVLMLNPVFAVFGLAAGTMVGAVSGSLSHAGVDEDFMQELAKHLKPGTSALCVLVRDNLDKVLQELNEFGGKVFQTSLRHEDITRLQEALDAVAGA</sequence>
<proteinExistence type="predicted"/>
<dbReference type="EMBL" id="CP000478">
    <property type="protein sequence ID" value="ABK18067.1"/>
    <property type="molecule type" value="Genomic_DNA"/>
</dbReference>
<keyword evidence="1" id="KW-0812">Transmembrane</keyword>
<keyword evidence="1" id="KW-1133">Transmembrane helix</keyword>
<dbReference type="AlphaFoldDB" id="A0LKW5"/>
<evidence type="ECO:0000256" key="1">
    <source>
        <dbReference type="SAM" id="Phobius"/>
    </source>
</evidence>
<reference evidence="2 3" key="1">
    <citation type="submission" date="2006-10" db="EMBL/GenBank/DDBJ databases">
        <title>Complete sequence of Syntrophobacter fumaroxidans MPOB.</title>
        <authorList>
            <consortium name="US DOE Joint Genome Institute"/>
            <person name="Copeland A."/>
            <person name="Lucas S."/>
            <person name="Lapidus A."/>
            <person name="Barry K."/>
            <person name="Detter J.C."/>
            <person name="Glavina del Rio T."/>
            <person name="Hammon N."/>
            <person name="Israni S."/>
            <person name="Pitluck S."/>
            <person name="Goltsman E.G."/>
            <person name="Martinez M."/>
            <person name="Schmutz J."/>
            <person name="Larimer F."/>
            <person name="Land M."/>
            <person name="Hauser L."/>
            <person name="Kyrpides N."/>
            <person name="Kim E."/>
            <person name="Boone D.R."/>
            <person name="Brockman F."/>
            <person name="Culley D."/>
            <person name="Ferry J."/>
            <person name="Gunsalus R."/>
            <person name="McInerney M.J."/>
            <person name="Morrison M."/>
            <person name="Plugge C."/>
            <person name="Rohlin L."/>
            <person name="Scholten J."/>
            <person name="Sieber J."/>
            <person name="Stams A.J.M."/>
            <person name="Worm P."/>
            <person name="Henstra A.M."/>
            <person name="Richardson P."/>
        </authorList>
    </citation>
    <scope>NUCLEOTIDE SEQUENCE [LARGE SCALE GENOMIC DNA]</scope>
    <source>
        <strain evidence="3">DSM 10017 / MPOB</strain>
    </source>
</reference>